<comment type="similarity">
    <text evidence="2">Belongs to the class-V pyridoxal-phosphate-dependent aminotransferase family. Csd subfamily.</text>
</comment>
<gene>
    <name evidence="7" type="primary">csd_2</name>
    <name evidence="7" type="ORF">NCTC12204_01440</name>
</gene>
<evidence type="ECO:0000256" key="1">
    <source>
        <dbReference type="ARBA" id="ARBA00001933"/>
    </source>
</evidence>
<dbReference type="AlphaFoldDB" id="A0A7Z9DIH7"/>
<accession>A0A7Z9DIH7</accession>
<dbReference type="InterPro" id="IPR016454">
    <property type="entry name" value="Cysteine_dSase"/>
</dbReference>
<dbReference type="InterPro" id="IPR000192">
    <property type="entry name" value="Aminotrans_V_dom"/>
</dbReference>
<dbReference type="Pfam" id="PF00266">
    <property type="entry name" value="Aminotran_5"/>
    <property type="match status" value="1"/>
</dbReference>
<dbReference type="InterPro" id="IPR015421">
    <property type="entry name" value="PyrdxlP-dep_Trfase_major"/>
</dbReference>
<evidence type="ECO:0000256" key="4">
    <source>
        <dbReference type="ARBA" id="ARBA00022898"/>
    </source>
</evidence>
<dbReference type="InterPro" id="IPR015422">
    <property type="entry name" value="PyrdxlP-dep_Trfase_small"/>
</dbReference>
<evidence type="ECO:0000313" key="8">
    <source>
        <dbReference type="Proteomes" id="UP000352698"/>
    </source>
</evidence>
<proteinExistence type="inferred from homology"/>
<dbReference type="InterPro" id="IPR015424">
    <property type="entry name" value="PyrdxlP-dep_Trfase"/>
</dbReference>
<dbReference type="EMBL" id="CABEEP010000001">
    <property type="protein sequence ID" value="VTQ64148.1"/>
    <property type="molecule type" value="Genomic_DNA"/>
</dbReference>
<protein>
    <recommendedName>
        <fullName evidence="3">cysteine desulfurase</fullName>
        <ecNumber evidence="3">2.8.1.7</ecNumber>
    </recommendedName>
</protein>
<name>A0A7Z9DIH7_ENTHR</name>
<keyword evidence="4" id="KW-0663">Pyridoxal phosphate</keyword>
<dbReference type="Gene3D" id="3.90.1150.10">
    <property type="entry name" value="Aspartate Aminotransferase, domain 1"/>
    <property type="match status" value="1"/>
</dbReference>
<dbReference type="GO" id="GO:0031071">
    <property type="term" value="F:cysteine desulfurase activity"/>
    <property type="evidence" value="ECO:0007669"/>
    <property type="project" value="UniProtKB-EC"/>
</dbReference>
<feature type="domain" description="Aminotransferase class V" evidence="6">
    <location>
        <begin position="3"/>
        <end position="363"/>
    </location>
</feature>
<dbReference type="SUPFAM" id="SSF53383">
    <property type="entry name" value="PLP-dependent transferases"/>
    <property type="match status" value="1"/>
</dbReference>
<dbReference type="Gene3D" id="3.40.640.10">
    <property type="entry name" value="Type I PLP-dependent aspartate aminotransferase-like (Major domain)"/>
    <property type="match status" value="1"/>
</dbReference>
<keyword evidence="7" id="KW-0808">Transferase</keyword>
<evidence type="ECO:0000256" key="2">
    <source>
        <dbReference type="ARBA" id="ARBA00010447"/>
    </source>
</evidence>
<evidence type="ECO:0000256" key="3">
    <source>
        <dbReference type="ARBA" id="ARBA00012239"/>
    </source>
</evidence>
<dbReference type="RefSeq" id="WP_010737596.1">
    <property type="nucleotide sequence ID" value="NZ_CABEEP010000001.1"/>
</dbReference>
<comment type="catalytic activity">
    <reaction evidence="5">
        <text>(sulfur carrier)-H + L-cysteine = (sulfur carrier)-SH + L-alanine</text>
        <dbReference type="Rhea" id="RHEA:43892"/>
        <dbReference type="Rhea" id="RHEA-COMP:14737"/>
        <dbReference type="Rhea" id="RHEA-COMP:14739"/>
        <dbReference type="ChEBI" id="CHEBI:29917"/>
        <dbReference type="ChEBI" id="CHEBI:35235"/>
        <dbReference type="ChEBI" id="CHEBI:57972"/>
        <dbReference type="ChEBI" id="CHEBI:64428"/>
        <dbReference type="EC" id="2.8.1.7"/>
    </reaction>
</comment>
<dbReference type="PANTHER" id="PTHR43586">
    <property type="entry name" value="CYSTEINE DESULFURASE"/>
    <property type="match status" value="1"/>
</dbReference>
<comment type="caution">
    <text evidence="7">The sequence shown here is derived from an EMBL/GenBank/DDBJ whole genome shotgun (WGS) entry which is preliminary data.</text>
</comment>
<comment type="cofactor">
    <cofactor evidence="1">
        <name>pyridoxal 5'-phosphate</name>
        <dbReference type="ChEBI" id="CHEBI:597326"/>
    </cofactor>
</comment>
<dbReference type="EC" id="2.8.1.7" evidence="3"/>
<dbReference type="Proteomes" id="UP000352698">
    <property type="component" value="Unassembled WGS sequence"/>
</dbReference>
<sequence length="374" mass="41333">MTIYLDNAATTVQKPVCMKQTILDVLESERYGNPARGAHSYSIRAYQLIEMARDTLKNFFHTGDLYEIIFSGSVTIALNAVLKGFIQAGDHVLTTSWEHNSVLRPLYQLEKLGVSYDIISSHPITGQLNYEEFTEKLNAKTKVVVCNHASNVTGNLLDIEWIKRFCHKHQLYLILDISQTAGHLPIDLSDGKVAAACFTGHKALHGPQGTGGICIHKKLKLTPIITGGDGMKSFSKEQPDELPAMLEAGTANVPGIAGLAASVGWLMSQETPSLGNYFYQEATKISELTFYGDFTKEHIDVFSLNIRSAESALISDILWEEFGIATRSGYHCSPLIHQDLGTKNTGTVRVSLSRFTTEEEIEKTIKALRIIAKR</sequence>
<evidence type="ECO:0000313" key="7">
    <source>
        <dbReference type="EMBL" id="VTQ64148.1"/>
    </source>
</evidence>
<evidence type="ECO:0000256" key="5">
    <source>
        <dbReference type="ARBA" id="ARBA00050776"/>
    </source>
</evidence>
<dbReference type="PIRSF" id="PIRSF005572">
    <property type="entry name" value="NifS"/>
    <property type="match status" value="1"/>
</dbReference>
<organism evidence="7 8">
    <name type="scientific">Enterococcus hirae</name>
    <dbReference type="NCBI Taxonomy" id="1354"/>
    <lineage>
        <taxon>Bacteria</taxon>
        <taxon>Bacillati</taxon>
        <taxon>Bacillota</taxon>
        <taxon>Bacilli</taxon>
        <taxon>Lactobacillales</taxon>
        <taxon>Enterococcaceae</taxon>
        <taxon>Enterococcus</taxon>
    </lineage>
</organism>
<dbReference type="PANTHER" id="PTHR43586:SF4">
    <property type="entry name" value="ISOPENICILLIN N EPIMERASE"/>
    <property type="match status" value="1"/>
</dbReference>
<reference evidence="7 8" key="1">
    <citation type="submission" date="2019-05" db="EMBL/GenBank/DDBJ databases">
        <authorList>
            <consortium name="Pathogen Informatics"/>
        </authorList>
    </citation>
    <scope>NUCLEOTIDE SEQUENCE [LARGE SCALE GENOMIC DNA]</scope>
    <source>
        <strain evidence="7 8">NCTC12204</strain>
    </source>
</reference>
<evidence type="ECO:0000259" key="6">
    <source>
        <dbReference type="Pfam" id="PF00266"/>
    </source>
</evidence>